<keyword evidence="3" id="KW-0732">Signal</keyword>
<evidence type="ECO:0000259" key="4">
    <source>
        <dbReference type="Pfam" id="PF04389"/>
    </source>
</evidence>
<accession>A0ABT0C5Y6</accession>
<sequence>MIRILYLLVASALWSCSNKPAETVSEQPSNQPVVTQASTNTPVFNADSAYQFVQRQVDFGPRVPNTSAHKQCGNYLASELKRFGAQVHEQEMTLTAYDGTALESKNIIGTYNAESEKRILLFAHWDSRPYSDEDPNKENLHKPIDGADDGASGVGVLLEIARQLQQKAPAVGIDIIFFDAEDYGIPDFAEEKYGYKSGTWCLGSRFWGKNPHIKGYKADFGILLDMVGAKDAVFYKEYISMRHAARYVDKVWETARNLGFGKYFINANGGGVTDDHEAVIEETGIPCLDIINYDPQSEKGFRAHWHTQNDNMKNIDKDVLKAVGQTVLEVVYQYQ</sequence>
<feature type="domain" description="Peptidase M28" evidence="4">
    <location>
        <begin position="106"/>
        <end position="331"/>
    </location>
</feature>
<dbReference type="InterPro" id="IPR007484">
    <property type="entry name" value="Peptidase_M28"/>
</dbReference>
<name>A0ABT0C5Y6_9BACT</name>
<feature type="signal peptide" evidence="3">
    <location>
        <begin position="1"/>
        <end position="21"/>
    </location>
</feature>
<dbReference type="Pfam" id="PF04389">
    <property type="entry name" value="Peptidase_M28"/>
    <property type="match status" value="1"/>
</dbReference>
<dbReference type="Proteomes" id="UP001165444">
    <property type="component" value="Unassembled WGS sequence"/>
</dbReference>
<organism evidence="5 6">
    <name type="scientific">Parabacteroides faecalis</name>
    <dbReference type="NCBI Taxonomy" id="2924040"/>
    <lineage>
        <taxon>Bacteria</taxon>
        <taxon>Pseudomonadati</taxon>
        <taxon>Bacteroidota</taxon>
        <taxon>Bacteroidia</taxon>
        <taxon>Bacteroidales</taxon>
        <taxon>Tannerellaceae</taxon>
        <taxon>Parabacteroides</taxon>
    </lineage>
</organism>
<evidence type="ECO:0000256" key="2">
    <source>
        <dbReference type="ARBA" id="ARBA00023315"/>
    </source>
</evidence>
<keyword evidence="2" id="KW-0012">Acyltransferase</keyword>
<evidence type="ECO:0000256" key="1">
    <source>
        <dbReference type="ARBA" id="ARBA00022679"/>
    </source>
</evidence>
<gene>
    <name evidence="5" type="ORF">MUN53_17400</name>
</gene>
<reference evidence="5 6" key="1">
    <citation type="submission" date="2022-03" db="EMBL/GenBank/DDBJ databases">
        <title>Parabacteroides sp. nov. isolated from swine feces.</title>
        <authorList>
            <person name="Bak J.E."/>
        </authorList>
    </citation>
    <scope>NUCLEOTIDE SEQUENCE [LARGE SCALE GENOMIC DNA]</scope>
    <source>
        <strain evidence="5 6">AGMB00274</strain>
    </source>
</reference>
<evidence type="ECO:0000313" key="5">
    <source>
        <dbReference type="EMBL" id="MCJ2382360.1"/>
    </source>
</evidence>
<dbReference type="SUPFAM" id="SSF53187">
    <property type="entry name" value="Zn-dependent exopeptidases"/>
    <property type="match status" value="1"/>
</dbReference>
<dbReference type="Gene3D" id="3.40.630.10">
    <property type="entry name" value="Zn peptidases"/>
    <property type="match status" value="1"/>
</dbReference>
<dbReference type="EMBL" id="JAKZMM010000075">
    <property type="protein sequence ID" value="MCJ2382360.1"/>
    <property type="molecule type" value="Genomic_DNA"/>
</dbReference>
<dbReference type="PANTHER" id="PTHR12283">
    <property type="entry name" value="GLUTAMINYL-PEPTIDE CYCLOTRANSFERASE"/>
    <property type="match status" value="1"/>
</dbReference>
<dbReference type="InterPro" id="IPR040234">
    <property type="entry name" value="QC/QCL"/>
</dbReference>
<dbReference type="RefSeq" id="WP_243326652.1">
    <property type="nucleotide sequence ID" value="NZ_JAKZMM010000075.1"/>
</dbReference>
<dbReference type="PANTHER" id="PTHR12283:SF6">
    <property type="entry name" value="GLUTAMINYL-PEPTIDE CYCLOTRANSFERASE-RELATED"/>
    <property type="match status" value="1"/>
</dbReference>
<evidence type="ECO:0000313" key="6">
    <source>
        <dbReference type="Proteomes" id="UP001165444"/>
    </source>
</evidence>
<keyword evidence="6" id="KW-1185">Reference proteome</keyword>
<proteinExistence type="predicted"/>
<protein>
    <submittedName>
        <fullName evidence="5">M28 family peptidase</fullName>
    </submittedName>
</protein>
<comment type="caution">
    <text evidence="5">The sequence shown here is derived from an EMBL/GenBank/DDBJ whole genome shotgun (WGS) entry which is preliminary data.</text>
</comment>
<feature type="chain" id="PRO_5045641172" evidence="3">
    <location>
        <begin position="22"/>
        <end position="335"/>
    </location>
</feature>
<keyword evidence="1" id="KW-0808">Transferase</keyword>
<evidence type="ECO:0000256" key="3">
    <source>
        <dbReference type="SAM" id="SignalP"/>
    </source>
</evidence>